<dbReference type="Proteomes" id="UP001163046">
    <property type="component" value="Unassembled WGS sequence"/>
</dbReference>
<evidence type="ECO:0000313" key="2">
    <source>
        <dbReference type="Proteomes" id="UP001163046"/>
    </source>
</evidence>
<dbReference type="EMBL" id="MU826374">
    <property type="protein sequence ID" value="KAJ7377703.1"/>
    <property type="molecule type" value="Genomic_DNA"/>
</dbReference>
<evidence type="ECO:0000313" key="1">
    <source>
        <dbReference type="EMBL" id="KAJ7377703.1"/>
    </source>
</evidence>
<dbReference type="AlphaFoldDB" id="A0A9W9Z9Q0"/>
<proteinExistence type="predicted"/>
<reference evidence="1" key="1">
    <citation type="submission" date="2023-01" db="EMBL/GenBank/DDBJ databases">
        <title>Genome assembly of the deep-sea coral Lophelia pertusa.</title>
        <authorList>
            <person name="Herrera S."/>
            <person name="Cordes E."/>
        </authorList>
    </citation>
    <scope>NUCLEOTIDE SEQUENCE</scope>
    <source>
        <strain evidence="1">USNM1676648</strain>
        <tissue evidence="1">Polyp</tissue>
    </source>
</reference>
<name>A0A9W9Z9Q0_9CNID</name>
<sequence length="322" mass="36391">MLAGLFNLCHDYGHSNYEKLFGLLNDVQQATAVSMKETKAKVLKSQQYMKTQFTKHAERHSPCLELCMSHAFGSCSESHPSCFPDVVRLLEVEKYVKETLPRIANAAEHDQLMEDLQDVMNTHTQYVSHLLRTKHQGDYYKFILANLQPGDAVVIVDYKMKLELGVRLREIRGTDNGPHYHNTAFLLYLCKVNLTFNLTLVEYNNFKAGEGKSMLDTHFVHISHKIVHWVRVGDNLETGNQLGELIGLMTNVKCRKLQINRSKAPDKVGTLKDISLYRSFQLPTSGTYSGGLIARIPFCSWQGAEEDQGADSSSVQPHPSNC</sequence>
<gene>
    <name evidence="1" type="ORF">OS493_027265</name>
</gene>
<keyword evidence="2" id="KW-1185">Reference proteome</keyword>
<protein>
    <submittedName>
        <fullName evidence="1">Uncharacterized protein</fullName>
    </submittedName>
</protein>
<dbReference type="OrthoDB" id="5987289at2759"/>
<accession>A0A9W9Z9Q0</accession>
<organism evidence="1 2">
    <name type="scientific">Desmophyllum pertusum</name>
    <dbReference type="NCBI Taxonomy" id="174260"/>
    <lineage>
        <taxon>Eukaryota</taxon>
        <taxon>Metazoa</taxon>
        <taxon>Cnidaria</taxon>
        <taxon>Anthozoa</taxon>
        <taxon>Hexacorallia</taxon>
        <taxon>Scleractinia</taxon>
        <taxon>Caryophylliina</taxon>
        <taxon>Caryophylliidae</taxon>
        <taxon>Desmophyllum</taxon>
    </lineage>
</organism>
<comment type="caution">
    <text evidence="1">The sequence shown here is derived from an EMBL/GenBank/DDBJ whole genome shotgun (WGS) entry which is preliminary data.</text>
</comment>